<dbReference type="SUPFAM" id="SSF48498">
    <property type="entry name" value="Tetracyclin repressor-like, C-terminal domain"/>
    <property type="match status" value="1"/>
</dbReference>
<name>A0ABN2QUS9_9ACTN</name>
<evidence type="ECO:0000259" key="7">
    <source>
        <dbReference type="PROSITE" id="PS50977"/>
    </source>
</evidence>
<evidence type="ECO:0000256" key="3">
    <source>
        <dbReference type="ARBA" id="ARBA00023125"/>
    </source>
</evidence>
<dbReference type="Proteomes" id="UP001499854">
    <property type="component" value="Unassembled WGS sequence"/>
</dbReference>
<keyword evidence="9" id="KW-1185">Reference proteome</keyword>
<evidence type="ECO:0000256" key="1">
    <source>
        <dbReference type="ARBA" id="ARBA00022491"/>
    </source>
</evidence>
<feature type="region of interest" description="Disordered" evidence="6">
    <location>
        <begin position="1"/>
        <end position="25"/>
    </location>
</feature>
<organism evidence="8 9">
    <name type="scientific">Catenulispora subtropica</name>
    <dbReference type="NCBI Taxonomy" id="450798"/>
    <lineage>
        <taxon>Bacteria</taxon>
        <taxon>Bacillati</taxon>
        <taxon>Actinomycetota</taxon>
        <taxon>Actinomycetes</taxon>
        <taxon>Catenulisporales</taxon>
        <taxon>Catenulisporaceae</taxon>
        <taxon>Catenulispora</taxon>
    </lineage>
</organism>
<gene>
    <name evidence="8" type="ORF">GCM10009838_13200</name>
</gene>
<evidence type="ECO:0000256" key="6">
    <source>
        <dbReference type="SAM" id="MobiDB-lite"/>
    </source>
</evidence>
<feature type="domain" description="HTH tetR-type" evidence="7">
    <location>
        <begin position="31"/>
        <end position="91"/>
    </location>
</feature>
<dbReference type="PROSITE" id="PS50977">
    <property type="entry name" value="HTH_TETR_2"/>
    <property type="match status" value="1"/>
</dbReference>
<dbReference type="PRINTS" id="PR00400">
    <property type="entry name" value="TETREPRESSOR"/>
</dbReference>
<accession>A0ABN2QUS9</accession>
<dbReference type="Pfam" id="PF00440">
    <property type="entry name" value="TetR_N"/>
    <property type="match status" value="1"/>
</dbReference>
<dbReference type="RefSeq" id="WP_344656024.1">
    <property type="nucleotide sequence ID" value="NZ_BAAAQM010000005.1"/>
</dbReference>
<evidence type="ECO:0000313" key="8">
    <source>
        <dbReference type="EMBL" id="GAA1958445.1"/>
    </source>
</evidence>
<protein>
    <recommendedName>
        <fullName evidence="7">HTH tetR-type domain-containing protein</fullName>
    </recommendedName>
</protein>
<sequence length="264" mass="28880">MNIDTEASGPDPQAPALASVWTRPQRQRKEQLTRERIVAEAIRLLDEEGLEALSMRTLGQRLGAGATSLYRHVASKDELIELVADAVYGEIEVPEIVDPSTWRLALHAVAHSLRMAGLRHMWMGQALGQVGMTYVGPNVVGVTARTLGILTMAGFSEDEAAKALGTVSSYVLGATAAESGWLSALRRNGYEEKDWMRIIGPTVVESVADSGLTEFYLEQLKRDPQEVRMENFSYGLDLIIDSLQARLAARLADTGDRPTAESKK</sequence>
<evidence type="ECO:0000256" key="2">
    <source>
        <dbReference type="ARBA" id="ARBA00023015"/>
    </source>
</evidence>
<dbReference type="PROSITE" id="PS01081">
    <property type="entry name" value="HTH_TETR_1"/>
    <property type="match status" value="1"/>
</dbReference>
<dbReference type="SUPFAM" id="SSF46689">
    <property type="entry name" value="Homeodomain-like"/>
    <property type="match status" value="1"/>
</dbReference>
<dbReference type="InterPro" id="IPR003012">
    <property type="entry name" value="Tet_transcr_reg_TetR"/>
</dbReference>
<dbReference type="PANTHER" id="PTHR30055">
    <property type="entry name" value="HTH-TYPE TRANSCRIPTIONAL REGULATOR RUTR"/>
    <property type="match status" value="1"/>
</dbReference>
<dbReference type="InterPro" id="IPR001647">
    <property type="entry name" value="HTH_TetR"/>
</dbReference>
<comment type="caution">
    <text evidence="8">The sequence shown here is derived from an EMBL/GenBank/DDBJ whole genome shotgun (WGS) entry which is preliminary data.</text>
</comment>
<feature type="DNA-binding region" description="H-T-H motif" evidence="5">
    <location>
        <begin position="54"/>
        <end position="73"/>
    </location>
</feature>
<keyword evidence="1" id="KW-0678">Repressor</keyword>
<dbReference type="InterPro" id="IPR023772">
    <property type="entry name" value="DNA-bd_HTH_TetR-type_CS"/>
</dbReference>
<dbReference type="Pfam" id="PF02909">
    <property type="entry name" value="TetR_C_1"/>
    <property type="match status" value="1"/>
</dbReference>
<dbReference type="PANTHER" id="PTHR30055:SF151">
    <property type="entry name" value="TRANSCRIPTIONAL REGULATORY PROTEIN"/>
    <property type="match status" value="1"/>
</dbReference>
<keyword evidence="3 5" id="KW-0238">DNA-binding</keyword>
<proteinExistence type="predicted"/>
<evidence type="ECO:0000313" key="9">
    <source>
        <dbReference type="Proteomes" id="UP001499854"/>
    </source>
</evidence>
<reference evidence="8 9" key="1">
    <citation type="journal article" date="2019" name="Int. J. Syst. Evol. Microbiol.">
        <title>The Global Catalogue of Microorganisms (GCM) 10K type strain sequencing project: providing services to taxonomists for standard genome sequencing and annotation.</title>
        <authorList>
            <consortium name="The Broad Institute Genomics Platform"/>
            <consortium name="The Broad Institute Genome Sequencing Center for Infectious Disease"/>
            <person name="Wu L."/>
            <person name="Ma J."/>
        </authorList>
    </citation>
    <scope>NUCLEOTIDE SEQUENCE [LARGE SCALE GENOMIC DNA]</scope>
    <source>
        <strain evidence="8 9">JCM 16013</strain>
    </source>
</reference>
<dbReference type="InterPro" id="IPR050109">
    <property type="entry name" value="HTH-type_TetR-like_transc_reg"/>
</dbReference>
<evidence type="ECO:0000256" key="4">
    <source>
        <dbReference type="ARBA" id="ARBA00023163"/>
    </source>
</evidence>
<keyword evidence="4" id="KW-0804">Transcription</keyword>
<dbReference type="Gene3D" id="1.10.10.60">
    <property type="entry name" value="Homeodomain-like"/>
    <property type="match status" value="1"/>
</dbReference>
<dbReference type="InterPro" id="IPR009057">
    <property type="entry name" value="Homeodomain-like_sf"/>
</dbReference>
<dbReference type="PRINTS" id="PR00455">
    <property type="entry name" value="HTHTETR"/>
</dbReference>
<dbReference type="InterPro" id="IPR004111">
    <property type="entry name" value="Repressor_TetR_C"/>
</dbReference>
<dbReference type="InterPro" id="IPR036271">
    <property type="entry name" value="Tet_transcr_reg_TetR-rel_C_sf"/>
</dbReference>
<evidence type="ECO:0000256" key="5">
    <source>
        <dbReference type="PROSITE-ProRule" id="PRU00335"/>
    </source>
</evidence>
<dbReference type="EMBL" id="BAAAQM010000005">
    <property type="protein sequence ID" value="GAA1958445.1"/>
    <property type="molecule type" value="Genomic_DNA"/>
</dbReference>
<dbReference type="Gene3D" id="1.10.357.10">
    <property type="entry name" value="Tetracycline Repressor, domain 2"/>
    <property type="match status" value="1"/>
</dbReference>
<keyword evidence="2" id="KW-0805">Transcription regulation</keyword>